<feature type="domain" description="Ig-like" evidence="22">
    <location>
        <begin position="174"/>
        <end position="283"/>
    </location>
</feature>
<evidence type="ECO:0000256" key="10">
    <source>
        <dbReference type="ARBA" id="ARBA00023053"/>
    </source>
</evidence>
<reference evidence="23 24" key="1">
    <citation type="journal article" date="2019" name="Genome Biol. Evol.">
        <title>Whole-Genome Sequencing of the Giant Devil Catfish, Bagarius yarrelli.</title>
        <authorList>
            <person name="Jiang W."/>
            <person name="Lv Y."/>
            <person name="Cheng L."/>
            <person name="Yang K."/>
            <person name="Chao B."/>
            <person name="Wang X."/>
            <person name="Li Y."/>
            <person name="Pan X."/>
            <person name="You X."/>
            <person name="Zhang Y."/>
            <person name="Yang J."/>
            <person name="Li J."/>
            <person name="Zhang X."/>
            <person name="Liu S."/>
            <person name="Sun C."/>
            <person name="Yang J."/>
            <person name="Shi Q."/>
        </authorList>
    </citation>
    <scope>NUCLEOTIDE SEQUENCE [LARGE SCALE GENOMIC DNA]</scope>
    <source>
        <strain evidence="23">JWS20170419001</strain>
        <tissue evidence="23">Muscle</tissue>
    </source>
</reference>
<comment type="similarity">
    <text evidence="2">Belongs to the sodium channel auxiliary subunit SCN3B (TC 8.A.17) family.</text>
</comment>
<evidence type="ECO:0000256" key="2">
    <source>
        <dbReference type="ARBA" id="ARBA00010404"/>
    </source>
</evidence>
<evidence type="ECO:0000256" key="5">
    <source>
        <dbReference type="ARBA" id="ARBA00022475"/>
    </source>
</evidence>
<evidence type="ECO:0000256" key="16">
    <source>
        <dbReference type="ARBA" id="ARBA00023303"/>
    </source>
</evidence>
<keyword evidence="6 20" id="KW-0812">Transmembrane</keyword>
<proteinExistence type="inferred from homology"/>
<protein>
    <recommendedName>
        <fullName evidence="18">Sodium channel regulatory subunit beta-3</fullName>
    </recommendedName>
</protein>
<dbReference type="InterPro" id="IPR013106">
    <property type="entry name" value="Ig_V-set"/>
</dbReference>
<dbReference type="InterPro" id="IPR013783">
    <property type="entry name" value="Ig-like_fold"/>
</dbReference>
<evidence type="ECO:0000256" key="4">
    <source>
        <dbReference type="ARBA" id="ARBA00022461"/>
    </source>
</evidence>
<evidence type="ECO:0000256" key="3">
    <source>
        <dbReference type="ARBA" id="ARBA00022448"/>
    </source>
</evidence>
<accession>A0A556VW02</accession>
<keyword evidence="16 23" id="KW-0407">Ion channel</keyword>
<evidence type="ECO:0000256" key="11">
    <source>
        <dbReference type="ARBA" id="ARBA00023065"/>
    </source>
</evidence>
<dbReference type="GO" id="GO:0019871">
    <property type="term" value="F:sodium channel inhibitor activity"/>
    <property type="evidence" value="ECO:0007669"/>
    <property type="project" value="TreeGrafter"/>
</dbReference>
<dbReference type="EMBL" id="VCAZ01000328">
    <property type="protein sequence ID" value="TUA69863.1"/>
    <property type="molecule type" value="Genomic_DNA"/>
</dbReference>
<keyword evidence="24" id="KW-1185">Reference proteome</keyword>
<evidence type="ECO:0000313" key="24">
    <source>
        <dbReference type="Proteomes" id="UP000319801"/>
    </source>
</evidence>
<keyword evidence="15" id="KW-0739">Sodium transport</keyword>
<feature type="signal peptide" evidence="21">
    <location>
        <begin position="1"/>
        <end position="26"/>
    </location>
</feature>
<dbReference type="InterPro" id="IPR003599">
    <property type="entry name" value="Ig_sub"/>
</dbReference>
<dbReference type="Gene3D" id="2.60.40.10">
    <property type="entry name" value="Immunoglobulins"/>
    <property type="match status" value="2"/>
</dbReference>
<evidence type="ECO:0000256" key="13">
    <source>
        <dbReference type="ARBA" id="ARBA00023157"/>
    </source>
</evidence>
<dbReference type="Pfam" id="PF07686">
    <property type="entry name" value="V-set"/>
    <property type="match status" value="2"/>
</dbReference>
<name>A0A556VW02_BAGYA</name>
<keyword evidence="12 20" id="KW-0472">Membrane</keyword>
<dbReference type="SUPFAM" id="SSF48726">
    <property type="entry name" value="Immunoglobulin"/>
    <property type="match status" value="2"/>
</dbReference>
<keyword evidence="7 21" id="KW-0732">Signal</keyword>
<dbReference type="InterPro" id="IPR007110">
    <property type="entry name" value="Ig-like_dom"/>
</dbReference>
<dbReference type="GO" id="GO:0005272">
    <property type="term" value="F:sodium channel activity"/>
    <property type="evidence" value="ECO:0007669"/>
    <property type="project" value="UniProtKB-KW"/>
</dbReference>
<gene>
    <name evidence="23" type="ORF">Baya_16631</name>
</gene>
<evidence type="ECO:0000256" key="14">
    <source>
        <dbReference type="ARBA" id="ARBA00023180"/>
    </source>
</evidence>
<organism evidence="23 24">
    <name type="scientific">Bagarius yarrelli</name>
    <name type="common">Goonch</name>
    <name type="synonym">Bagrus yarrelli</name>
    <dbReference type="NCBI Taxonomy" id="175774"/>
    <lineage>
        <taxon>Eukaryota</taxon>
        <taxon>Metazoa</taxon>
        <taxon>Chordata</taxon>
        <taxon>Craniata</taxon>
        <taxon>Vertebrata</taxon>
        <taxon>Euteleostomi</taxon>
        <taxon>Actinopterygii</taxon>
        <taxon>Neopterygii</taxon>
        <taxon>Teleostei</taxon>
        <taxon>Ostariophysi</taxon>
        <taxon>Siluriformes</taxon>
        <taxon>Sisoridae</taxon>
        <taxon>Sisorinae</taxon>
        <taxon>Bagarius</taxon>
    </lineage>
</organism>
<evidence type="ECO:0000256" key="20">
    <source>
        <dbReference type="SAM" id="Phobius"/>
    </source>
</evidence>
<evidence type="ECO:0000259" key="22">
    <source>
        <dbReference type="PROSITE" id="PS50835"/>
    </source>
</evidence>
<keyword evidence="11" id="KW-0406">Ion transport</keyword>
<keyword evidence="8" id="KW-0851">Voltage-gated channel</keyword>
<evidence type="ECO:0000256" key="12">
    <source>
        <dbReference type="ARBA" id="ARBA00023136"/>
    </source>
</evidence>
<evidence type="ECO:0000256" key="18">
    <source>
        <dbReference type="ARBA" id="ARBA00044530"/>
    </source>
</evidence>
<evidence type="ECO:0000256" key="19">
    <source>
        <dbReference type="ARBA" id="ARBA00049669"/>
    </source>
</evidence>
<dbReference type="InterPro" id="IPR036179">
    <property type="entry name" value="Ig-like_dom_sf"/>
</dbReference>
<evidence type="ECO:0000256" key="17">
    <source>
        <dbReference type="ARBA" id="ARBA00023319"/>
    </source>
</evidence>
<evidence type="ECO:0000256" key="9">
    <source>
        <dbReference type="ARBA" id="ARBA00022989"/>
    </source>
</evidence>
<keyword evidence="14" id="KW-0325">Glycoprotein</keyword>
<comment type="caution">
    <text evidence="23">The sequence shown here is derived from an EMBL/GenBank/DDBJ whole genome shotgun (WGS) entry which is preliminary data.</text>
</comment>
<evidence type="ECO:0000313" key="23">
    <source>
        <dbReference type="EMBL" id="TUA69863.1"/>
    </source>
</evidence>
<dbReference type="GO" id="GO:0086002">
    <property type="term" value="P:cardiac muscle cell action potential involved in contraction"/>
    <property type="evidence" value="ECO:0007669"/>
    <property type="project" value="TreeGrafter"/>
</dbReference>
<dbReference type="FunFam" id="2.60.40.10:FF:000375">
    <property type="entry name" value="Sodium channel beta 1 subunit"/>
    <property type="match status" value="2"/>
</dbReference>
<evidence type="ECO:0000256" key="1">
    <source>
        <dbReference type="ARBA" id="ARBA00004251"/>
    </source>
</evidence>
<dbReference type="SMART" id="SM00409">
    <property type="entry name" value="IG"/>
    <property type="match status" value="2"/>
</dbReference>
<dbReference type="PANTHER" id="PTHR10546">
    <property type="entry name" value="SODIUM CHANNEL SUBUNIT BETA-1 AND 3"/>
    <property type="match status" value="1"/>
</dbReference>
<dbReference type="AlphaFoldDB" id="A0A556VW02"/>
<evidence type="ECO:0000256" key="6">
    <source>
        <dbReference type="ARBA" id="ARBA00022692"/>
    </source>
</evidence>
<feature type="chain" id="PRO_5022147457" description="Sodium channel regulatory subunit beta-3" evidence="21">
    <location>
        <begin position="27"/>
        <end position="343"/>
    </location>
</feature>
<dbReference type="GO" id="GO:0001518">
    <property type="term" value="C:voltage-gated sodium channel complex"/>
    <property type="evidence" value="ECO:0007669"/>
    <property type="project" value="InterPro"/>
</dbReference>
<evidence type="ECO:0000256" key="15">
    <source>
        <dbReference type="ARBA" id="ARBA00023201"/>
    </source>
</evidence>
<feature type="transmembrane region" description="Helical" evidence="20">
    <location>
        <begin position="301"/>
        <end position="322"/>
    </location>
</feature>
<keyword evidence="4" id="KW-0894">Sodium channel</keyword>
<dbReference type="PANTHER" id="PTHR10546:SF4">
    <property type="entry name" value="SODIUM CHANNEL SUBUNIT BETA-3"/>
    <property type="match status" value="1"/>
</dbReference>
<comment type="subcellular location">
    <subcellularLocation>
        <location evidence="1">Cell membrane</location>
        <topology evidence="1">Single-pass type I membrane protein</topology>
    </subcellularLocation>
</comment>
<dbReference type="InterPro" id="IPR027098">
    <property type="entry name" value="Na_channel_b1/b3"/>
</dbReference>
<dbReference type="Proteomes" id="UP000319801">
    <property type="component" value="Unassembled WGS sequence"/>
</dbReference>
<dbReference type="GO" id="GO:0086091">
    <property type="term" value="P:regulation of heart rate by cardiac conduction"/>
    <property type="evidence" value="ECO:0007669"/>
    <property type="project" value="TreeGrafter"/>
</dbReference>
<dbReference type="OrthoDB" id="8868224at2759"/>
<keyword evidence="3" id="KW-0813">Transport</keyword>
<evidence type="ECO:0000256" key="21">
    <source>
        <dbReference type="SAM" id="SignalP"/>
    </source>
</evidence>
<sequence length="343" mass="39144">MTAVQVFRLPLLLLLLCVLQVRLSSSACVEVDSDTEAVVGKEFKLGCISCKMRGEVEATATVDWWFMAEGETDFTHIYSYSNKVGMVTDDRFSGRIEWLGSKDTLDLQDGTLNILNVTYNDTGTYRCYFDRTLTFTYYEFHTNIKNITISVLAKAWRCDGSCAEVDSMTEAVVGQEFLLNCISCKKREEVPGAATVDWHFKPVGEDEFLHIFHYEFPISSILHERFESRLEWGGTKGTADLQIGAINILNVTFNDTGTYTCTFERTLFLQLQNEYVTIKKTVELIVLAEANRELTAVISEIMMYIVIVVLQLWLIGVLVYCYRKIYAENEAREARKAQRAKKK</sequence>
<keyword evidence="10" id="KW-0915">Sodium</keyword>
<keyword evidence="9 20" id="KW-1133">Transmembrane helix</keyword>
<keyword evidence="13" id="KW-1015">Disulfide bond</keyword>
<keyword evidence="5" id="KW-1003">Cell membrane</keyword>
<feature type="domain" description="Ig-like" evidence="22">
    <location>
        <begin position="10"/>
        <end position="127"/>
    </location>
</feature>
<keyword evidence="17" id="KW-0393">Immunoglobulin domain</keyword>
<comment type="subunit">
    <text evidence="19">A voltage-gated sodium (Nav) channel consists of an ion-conducting pore-forming alpha subunit functional on its own that is regulated by one or more beta subunits. Forms homodimers and homotrimers. SCN3B is non-covalently associated with alpha subunits and induces the formation of alpha subunit oligomers, including trimers. Interacts with SCN5A/Nav1.5; regulatory subunit of SCN5A/Nav1.5. Interacts with SCN7A/Nav2.1; probable regulatory subunit of SCN7A/Nav2.1. Interacts with SCN10A; regulatory subunit of SCN10A/Nav1.8. Interacts with NFASC; probably involved in targeting the sodium channels to the nodes of Ranvier.</text>
</comment>
<dbReference type="PROSITE" id="PS50835">
    <property type="entry name" value="IG_LIKE"/>
    <property type="match status" value="2"/>
</dbReference>
<evidence type="ECO:0000256" key="7">
    <source>
        <dbReference type="ARBA" id="ARBA00022729"/>
    </source>
</evidence>
<dbReference type="GO" id="GO:0044325">
    <property type="term" value="F:transmembrane transporter binding"/>
    <property type="evidence" value="ECO:0007669"/>
    <property type="project" value="TreeGrafter"/>
</dbReference>
<evidence type="ECO:0000256" key="8">
    <source>
        <dbReference type="ARBA" id="ARBA00022882"/>
    </source>
</evidence>